<dbReference type="Proteomes" id="UP000249499">
    <property type="component" value="Chromosome"/>
</dbReference>
<dbReference type="RefSeq" id="WP_111216690.1">
    <property type="nucleotide sequence ID" value="NZ_CP117255.1"/>
</dbReference>
<reference evidence="2" key="2">
    <citation type="journal article" date="2023" name="MicrobiologyOpen">
        <title>Genomics of the tumorigenes clade of the family Rhizobiaceae and description of Rhizobium rhododendri sp. nov.</title>
        <authorList>
            <person name="Kuzmanovic N."/>
            <person name="diCenzo G.C."/>
            <person name="Bunk B."/>
            <person name="Sproeer C."/>
            <person name="Fruehling A."/>
            <person name="Neumann-Schaal M."/>
            <person name="Overmann J."/>
            <person name="Smalla K."/>
        </authorList>
    </citation>
    <scope>NUCLEOTIDE SEQUENCE [LARGE SCALE GENOMIC DNA]</scope>
    <source>
        <strain evidence="2">1078</strain>
    </source>
</reference>
<reference evidence="1 2" key="1">
    <citation type="journal article" date="2018" name="Sci. Rep.">
        <title>Rhizobium tumorigenes sp. nov., a novel plant tumorigenic bacterium isolated from cane gall tumors on thornless blackberry.</title>
        <authorList>
            <person name="Kuzmanovi N."/>
            <person name="Smalla K."/>
            <person name="Gronow S."/>
            <person name="PuBawska J."/>
        </authorList>
    </citation>
    <scope>NUCLEOTIDE SEQUENCE [LARGE SCALE GENOMIC DNA]</scope>
    <source>
        <strain evidence="1 2">1078</strain>
    </source>
</reference>
<evidence type="ECO:0000313" key="2">
    <source>
        <dbReference type="Proteomes" id="UP000249499"/>
    </source>
</evidence>
<evidence type="ECO:0000313" key="1">
    <source>
        <dbReference type="EMBL" id="WFR95731.1"/>
    </source>
</evidence>
<accession>A0AAF1K661</accession>
<dbReference type="AlphaFoldDB" id="A0AAF1K661"/>
<proteinExistence type="predicted"/>
<name>A0AAF1K661_9HYPH</name>
<sequence>MAEFSGKVYEKVKTTGFVIRLSQNLPYTGNVPVSAEAVPPVFGQPSEVRPHRKVKAWFTTAEMRETMPKTEERLLDAIKSATGFHGQVYPMRLADRQMARKLVSDGRIVEAAGSWGTTMCIGYRINK</sequence>
<keyword evidence="2" id="KW-1185">Reference proteome</keyword>
<gene>
    <name evidence="1" type="ORF">PR017_00845</name>
</gene>
<dbReference type="EMBL" id="CP117255">
    <property type="protein sequence ID" value="WFR95731.1"/>
    <property type="molecule type" value="Genomic_DNA"/>
</dbReference>
<protein>
    <submittedName>
        <fullName evidence="1">Uncharacterized protein</fullName>
    </submittedName>
</protein>
<dbReference type="KEGG" id="rtu:PR017_00845"/>
<organism evidence="1 2">
    <name type="scientific">Rhizobium tumorigenes</name>
    <dbReference type="NCBI Taxonomy" id="2041385"/>
    <lineage>
        <taxon>Bacteria</taxon>
        <taxon>Pseudomonadati</taxon>
        <taxon>Pseudomonadota</taxon>
        <taxon>Alphaproteobacteria</taxon>
        <taxon>Hyphomicrobiales</taxon>
        <taxon>Rhizobiaceae</taxon>
        <taxon>Rhizobium/Agrobacterium group</taxon>
        <taxon>Rhizobium</taxon>
    </lineage>
</organism>